<dbReference type="InterPro" id="IPR046884">
    <property type="entry name" value="MnmA-like_central"/>
</dbReference>
<dbReference type="GO" id="GO:0005524">
    <property type="term" value="F:ATP binding"/>
    <property type="evidence" value="ECO:0007669"/>
    <property type="project" value="UniProtKB-KW"/>
</dbReference>
<dbReference type="Pfam" id="PF20259">
    <property type="entry name" value="tRNA_Me_trans_M"/>
    <property type="match status" value="1"/>
</dbReference>
<dbReference type="GO" id="GO:0000049">
    <property type="term" value="F:tRNA binding"/>
    <property type="evidence" value="ECO:0007669"/>
    <property type="project" value="UniProtKB-KW"/>
</dbReference>
<keyword evidence="1 9" id="KW-0820">tRNA-binding</keyword>
<evidence type="ECO:0000313" key="12">
    <source>
        <dbReference type="EMBL" id="AJC11856.1"/>
    </source>
</evidence>
<dbReference type="GO" id="GO:0002143">
    <property type="term" value="P:tRNA wobble position uridine thiolation"/>
    <property type="evidence" value="ECO:0007669"/>
    <property type="project" value="TreeGrafter"/>
</dbReference>
<evidence type="ECO:0000256" key="1">
    <source>
        <dbReference type="ARBA" id="ARBA00022555"/>
    </source>
</evidence>
<dbReference type="InterPro" id="IPR023382">
    <property type="entry name" value="MnmA-like_central_sf"/>
</dbReference>
<feature type="binding site" evidence="9">
    <location>
        <position position="26"/>
    </location>
    <ligand>
        <name>ATP</name>
        <dbReference type="ChEBI" id="CHEBI:30616"/>
    </ligand>
</feature>
<dbReference type="PANTHER" id="PTHR11933">
    <property type="entry name" value="TRNA 5-METHYLAMINOMETHYL-2-THIOURIDYLATE -METHYLTRANSFERASE"/>
    <property type="match status" value="1"/>
</dbReference>
<dbReference type="InterPro" id="IPR014729">
    <property type="entry name" value="Rossmann-like_a/b/a_fold"/>
</dbReference>
<feature type="domain" description="tRNA-specific 2-thiouridylase MnmA-like C-terminal" evidence="10">
    <location>
        <begin position="274"/>
        <end position="348"/>
    </location>
</feature>
<keyword evidence="13" id="KW-1185">Reference proteome</keyword>
<dbReference type="STRING" id="1531429.JI75_03400"/>
<dbReference type="Pfam" id="PF20258">
    <property type="entry name" value="tRNA_Me_trans_C"/>
    <property type="match status" value="1"/>
</dbReference>
<keyword evidence="6 9" id="KW-0694">RNA-binding</keyword>
<reference evidence="13" key="1">
    <citation type="submission" date="2014-08" db="EMBL/GenBank/DDBJ databases">
        <title>Coriobacteriaceae sp. complete genome.</title>
        <authorList>
            <person name="Looft T."/>
            <person name="Bayles D.O."/>
            <person name="Stanton T.B."/>
        </authorList>
    </citation>
    <scope>NUCLEOTIDE SEQUENCE [LARGE SCALE GENOMIC DNA]</scope>
    <source>
        <strain evidence="13">68-1-3</strain>
    </source>
</reference>
<gene>
    <name evidence="9" type="primary">mnmA</name>
    <name evidence="12" type="ORF">JI75_03400</name>
</gene>
<dbReference type="FunFam" id="3.40.50.620:FF:000115">
    <property type="entry name" value="tRNA-specific 2-thiouridylase MnmA"/>
    <property type="match status" value="1"/>
</dbReference>
<evidence type="ECO:0000256" key="3">
    <source>
        <dbReference type="ARBA" id="ARBA00022694"/>
    </source>
</evidence>
<comment type="caution">
    <text evidence="9">Lacks conserved residue(s) required for the propagation of feature annotation.</text>
</comment>
<evidence type="ECO:0000256" key="5">
    <source>
        <dbReference type="ARBA" id="ARBA00022840"/>
    </source>
</evidence>
<dbReference type="KEGG" id="cbac:JI75_03400"/>
<keyword evidence="2 9" id="KW-0808">Transferase</keyword>
<protein>
    <recommendedName>
        <fullName evidence="9">tRNA-specific 2-thiouridylase MnmA</fullName>
        <ecNumber evidence="9">2.8.1.13</ecNumber>
    </recommendedName>
</protein>
<evidence type="ECO:0000259" key="10">
    <source>
        <dbReference type="Pfam" id="PF20258"/>
    </source>
</evidence>
<proteinExistence type="inferred from homology"/>
<dbReference type="HAMAP" id="MF_00144">
    <property type="entry name" value="tRNA_thiouridyl_MnmA"/>
    <property type="match status" value="1"/>
</dbReference>
<comment type="subcellular location">
    <subcellularLocation>
        <location evidence="9">Cytoplasm</location>
    </subcellularLocation>
</comment>
<dbReference type="SUPFAM" id="SSF52402">
    <property type="entry name" value="Adenine nucleotide alpha hydrolases-like"/>
    <property type="match status" value="1"/>
</dbReference>
<dbReference type="AlphaFoldDB" id="A0A0A8B2Z0"/>
<comment type="catalytic activity">
    <reaction evidence="8 9">
        <text>S-sulfanyl-L-cysteinyl-[protein] + uridine(34) in tRNA + AH2 + ATP = 2-thiouridine(34) in tRNA + L-cysteinyl-[protein] + A + AMP + diphosphate + H(+)</text>
        <dbReference type="Rhea" id="RHEA:47032"/>
        <dbReference type="Rhea" id="RHEA-COMP:10131"/>
        <dbReference type="Rhea" id="RHEA-COMP:11726"/>
        <dbReference type="Rhea" id="RHEA-COMP:11727"/>
        <dbReference type="Rhea" id="RHEA-COMP:11728"/>
        <dbReference type="ChEBI" id="CHEBI:13193"/>
        <dbReference type="ChEBI" id="CHEBI:15378"/>
        <dbReference type="ChEBI" id="CHEBI:17499"/>
        <dbReference type="ChEBI" id="CHEBI:29950"/>
        <dbReference type="ChEBI" id="CHEBI:30616"/>
        <dbReference type="ChEBI" id="CHEBI:33019"/>
        <dbReference type="ChEBI" id="CHEBI:61963"/>
        <dbReference type="ChEBI" id="CHEBI:65315"/>
        <dbReference type="ChEBI" id="CHEBI:87170"/>
        <dbReference type="ChEBI" id="CHEBI:456215"/>
        <dbReference type="EC" id="2.8.1.13"/>
    </reaction>
</comment>
<feature type="active site" description="Nucleophile" evidence="9">
    <location>
        <position position="95"/>
    </location>
</feature>
<dbReference type="Gene3D" id="2.30.30.280">
    <property type="entry name" value="Adenine nucleotide alpha hydrolases-like domains"/>
    <property type="match status" value="1"/>
</dbReference>
<dbReference type="CDD" id="cd01998">
    <property type="entry name" value="MnmA_TRMU-like"/>
    <property type="match status" value="1"/>
</dbReference>
<dbReference type="PANTHER" id="PTHR11933:SF5">
    <property type="entry name" value="MITOCHONDRIAL TRNA-SPECIFIC 2-THIOURIDYLASE 1"/>
    <property type="match status" value="1"/>
</dbReference>
<dbReference type="InterPro" id="IPR004506">
    <property type="entry name" value="MnmA-like"/>
</dbReference>
<feature type="binding site" evidence="9">
    <location>
        <position position="119"/>
    </location>
    <ligand>
        <name>ATP</name>
        <dbReference type="ChEBI" id="CHEBI:30616"/>
    </ligand>
</feature>
<dbReference type="EMBL" id="CP009302">
    <property type="protein sequence ID" value="AJC11856.1"/>
    <property type="molecule type" value="Genomic_DNA"/>
</dbReference>
<feature type="site" description="Interaction with tRNA" evidence="9">
    <location>
        <position position="332"/>
    </location>
</feature>
<dbReference type="NCBIfam" id="NF001138">
    <property type="entry name" value="PRK00143.1"/>
    <property type="match status" value="1"/>
</dbReference>
<dbReference type="GO" id="GO:0005737">
    <property type="term" value="C:cytoplasm"/>
    <property type="evidence" value="ECO:0007669"/>
    <property type="project" value="UniProtKB-SubCell"/>
</dbReference>
<comment type="similarity">
    <text evidence="9">Belongs to the MnmA/TRMU family.</text>
</comment>
<dbReference type="GO" id="GO:0103016">
    <property type="term" value="F:tRNA-uridine 2-sulfurtransferase activity"/>
    <property type="evidence" value="ECO:0007669"/>
    <property type="project" value="UniProtKB-EC"/>
</dbReference>
<feature type="domain" description="tRNA-specific 2-thiouridylase MnmA-like central" evidence="11">
    <location>
        <begin position="211"/>
        <end position="264"/>
    </location>
</feature>
<sequence length="353" mass="39123">MSGGVDSSVATLALAEAGFDVQGVTLKLFENEDACLAESKTCCSLKDAEDARQVCLEIGVPHYVFNFTKTFNREVIDRFCDGYLGGMTPNPCVDCNRYVKFEALQARRRELGFDYVATGHYARRGYNERTGRYELRCGVDGNKDQSYVLFHLDQDTLEHMLFPLGELTKPQVRAMAAEHGFINADKRESQDICFVPDGDYARFIELRTGSRFEAGEIVDRSGTVLGTHDGLARYTVGQRKGIGVAAPEPLYVYAKDVEGNRLIVDFDRNTLCTRILVRDANFIARARLEEPAALRVKAHYRQAARPATVEQVGETNLVVTFAEPQRACAPGQFAVAYDGDTVVCGGTIERVLA</sequence>
<evidence type="ECO:0000256" key="2">
    <source>
        <dbReference type="ARBA" id="ARBA00022679"/>
    </source>
</evidence>
<dbReference type="Gene3D" id="3.40.50.620">
    <property type="entry name" value="HUPs"/>
    <property type="match status" value="1"/>
</dbReference>
<organism evidence="12 13">
    <name type="scientific">Berryella intestinalis</name>
    <dbReference type="NCBI Taxonomy" id="1531429"/>
    <lineage>
        <taxon>Bacteria</taxon>
        <taxon>Bacillati</taxon>
        <taxon>Actinomycetota</taxon>
        <taxon>Coriobacteriia</taxon>
        <taxon>Eggerthellales</taxon>
        <taxon>Eggerthellaceae</taxon>
        <taxon>Berryella</taxon>
    </lineage>
</organism>
<dbReference type="InterPro" id="IPR046885">
    <property type="entry name" value="MnmA-like_C"/>
</dbReference>
<name>A0A0A8B2Z0_9ACTN</name>
<feature type="region of interest" description="Interaction with tRNA" evidence="9">
    <location>
        <begin position="143"/>
        <end position="145"/>
    </location>
</feature>
<keyword evidence="3 9" id="KW-0819">tRNA processing</keyword>
<keyword evidence="7" id="KW-1015">Disulfide bond</keyword>
<evidence type="ECO:0000256" key="9">
    <source>
        <dbReference type="HAMAP-Rule" id="MF_00144"/>
    </source>
</evidence>
<evidence type="ECO:0000256" key="6">
    <source>
        <dbReference type="ARBA" id="ARBA00022884"/>
    </source>
</evidence>
<evidence type="ECO:0000259" key="11">
    <source>
        <dbReference type="Pfam" id="PF20259"/>
    </source>
</evidence>
<comment type="function">
    <text evidence="9">Catalyzes the 2-thiolation of uridine at the wobble position (U34) of tRNA, leading to the formation of s(2)U34.</text>
</comment>
<keyword evidence="9" id="KW-0963">Cytoplasm</keyword>
<dbReference type="Proteomes" id="UP000031121">
    <property type="component" value="Chromosome"/>
</dbReference>
<keyword evidence="4 9" id="KW-0547">Nucleotide-binding</keyword>
<dbReference type="NCBIfam" id="TIGR00420">
    <property type="entry name" value="trmU"/>
    <property type="match status" value="1"/>
</dbReference>
<dbReference type="Pfam" id="PF03054">
    <property type="entry name" value="tRNA_Me_trans"/>
    <property type="match status" value="1"/>
</dbReference>
<dbReference type="HOGENOM" id="CLU_035188_0_0_11"/>
<feature type="site" description="Interaction with tRNA" evidence="9">
    <location>
        <position position="120"/>
    </location>
</feature>
<accession>A0A0A8B2Z0</accession>
<feature type="active site" description="Cysteine persulfide intermediate" evidence="9">
    <location>
        <position position="193"/>
    </location>
</feature>
<dbReference type="EC" id="2.8.1.13" evidence="9"/>
<evidence type="ECO:0000313" key="13">
    <source>
        <dbReference type="Proteomes" id="UP000031121"/>
    </source>
</evidence>
<evidence type="ECO:0000256" key="4">
    <source>
        <dbReference type="ARBA" id="ARBA00022741"/>
    </source>
</evidence>
<evidence type="ECO:0000256" key="7">
    <source>
        <dbReference type="ARBA" id="ARBA00023157"/>
    </source>
</evidence>
<dbReference type="Gene3D" id="2.40.30.10">
    <property type="entry name" value="Translation factors"/>
    <property type="match status" value="1"/>
</dbReference>
<evidence type="ECO:0000256" key="8">
    <source>
        <dbReference type="ARBA" id="ARBA00051542"/>
    </source>
</evidence>
<keyword evidence="5 9" id="KW-0067">ATP-binding</keyword>
<reference evidence="12 13" key="2">
    <citation type="journal article" date="2015" name="Genome Announc.">
        <title>Complete Genome Sequence of Coriobacteriaceae Strain 68-1-3, a Novel Mucus-Degrading Isolate from the Swine Intestinal Tract.</title>
        <authorList>
            <person name="Looft T."/>
            <person name="Bayles D.O."/>
            <person name="Alt D.P."/>
            <person name="Stanton T.B."/>
        </authorList>
    </citation>
    <scope>NUCLEOTIDE SEQUENCE [LARGE SCALE GENOMIC DNA]</scope>
    <source>
        <strain evidence="12 13">68-1-3</strain>
    </source>
</reference>